<evidence type="ECO:0000313" key="1">
    <source>
        <dbReference type="EMBL" id="KAI9273124.1"/>
    </source>
</evidence>
<evidence type="ECO:0000313" key="2">
    <source>
        <dbReference type="Proteomes" id="UP001209540"/>
    </source>
</evidence>
<protein>
    <submittedName>
        <fullName evidence="1">Uncharacterized protein</fullName>
    </submittedName>
</protein>
<comment type="caution">
    <text evidence="1">The sequence shown here is derived from an EMBL/GenBank/DDBJ whole genome shotgun (WGS) entry which is preliminary data.</text>
</comment>
<gene>
    <name evidence="1" type="ORF">BDA99DRAFT_284549</name>
</gene>
<sequence>MSCYIDAFMELFWHSILPHIEIDQIASQTGNPLDNIMAGAFVLVKQGFRLDASTQMRNFVYKNIKELYFPKQPPYEQGNMYDVVDFAMDYMEQASEQFRAMFQYKCSRYNMCFEDTEHCWFMPDDTVRNTPLFITFIPSVVDKFHLSTSSDQSAHAITHLIGYPRLKQQCIYCQKLAYQYKLPHNDPAFVFVIDKLGAVPNRTDNIIFPYIIQLYSQRYQLHAMIHSTSRTGIHYKTTAVIHNNGGCFLACLDNLSKPGITVITENVNEFYFHFSSNHSSLQKKLKII</sequence>
<organism evidence="1 2">
    <name type="scientific">Phascolomyces articulosus</name>
    <dbReference type="NCBI Taxonomy" id="60185"/>
    <lineage>
        <taxon>Eukaryota</taxon>
        <taxon>Fungi</taxon>
        <taxon>Fungi incertae sedis</taxon>
        <taxon>Mucoromycota</taxon>
        <taxon>Mucoromycotina</taxon>
        <taxon>Mucoromycetes</taxon>
        <taxon>Mucorales</taxon>
        <taxon>Lichtheimiaceae</taxon>
        <taxon>Phascolomyces</taxon>
    </lineage>
</organism>
<keyword evidence="2" id="KW-1185">Reference proteome</keyword>
<dbReference type="Proteomes" id="UP001209540">
    <property type="component" value="Unassembled WGS sequence"/>
</dbReference>
<reference evidence="1" key="2">
    <citation type="submission" date="2023-02" db="EMBL/GenBank/DDBJ databases">
        <authorList>
            <consortium name="DOE Joint Genome Institute"/>
            <person name="Mondo S.J."/>
            <person name="Chang Y."/>
            <person name="Wang Y."/>
            <person name="Ahrendt S."/>
            <person name="Andreopoulos W."/>
            <person name="Barry K."/>
            <person name="Beard J."/>
            <person name="Benny G.L."/>
            <person name="Blankenship S."/>
            <person name="Bonito G."/>
            <person name="Cuomo C."/>
            <person name="Desiro A."/>
            <person name="Gervers K.A."/>
            <person name="Hundley H."/>
            <person name="Kuo A."/>
            <person name="LaButti K."/>
            <person name="Lang B.F."/>
            <person name="Lipzen A."/>
            <person name="O'Donnell K."/>
            <person name="Pangilinan J."/>
            <person name="Reynolds N."/>
            <person name="Sandor L."/>
            <person name="Smith M.W."/>
            <person name="Tsang A."/>
            <person name="Grigoriev I.V."/>
            <person name="Stajich J.E."/>
            <person name="Spatafora J.W."/>
        </authorList>
    </citation>
    <scope>NUCLEOTIDE SEQUENCE</scope>
    <source>
        <strain evidence="1">RSA 2281</strain>
    </source>
</reference>
<name>A0AAD5PHG6_9FUNG</name>
<reference evidence="1" key="1">
    <citation type="journal article" date="2022" name="IScience">
        <title>Evolution of zygomycete secretomes and the origins of terrestrial fungal ecologies.</title>
        <authorList>
            <person name="Chang Y."/>
            <person name="Wang Y."/>
            <person name="Mondo S."/>
            <person name="Ahrendt S."/>
            <person name="Andreopoulos W."/>
            <person name="Barry K."/>
            <person name="Beard J."/>
            <person name="Benny G.L."/>
            <person name="Blankenship S."/>
            <person name="Bonito G."/>
            <person name="Cuomo C."/>
            <person name="Desiro A."/>
            <person name="Gervers K.A."/>
            <person name="Hundley H."/>
            <person name="Kuo A."/>
            <person name="LaButti K."/>
            <person name="Lang B.F."/>
            <person name="Lipzen A."/>
            <person name="O'Donnell K."/>
            <person name="Pangilinan J."/>
            <person name="Reynolds N."/>
            <person name="Sandor L."/>
            <person name="Smith M.E."/>
            <person name="Tsang A."/>
            <person name="Grigoriev I.V."/>
            <person name="Stajich J.E."/>
            <person name="Spatafora J.W."/>
        </authorList>
    </citation>
    <scope>NUCLEOTIDE SEQUENCE</scope>
    <source>
        <strain evidence="1">RSA 2281</strain>
    </source>
</reference>
<accession>A0AAD5PHG6</accession>
<dbReference type="AlphaFoldDB" id="A0AAD5PHG6"/>
<proteinExistence type="predicted"/>
<dbReference type="EMBL" id="JAIXMP010000005">
    <property type="protein sequence ID" value="KAI9273124.1"/>
    <property type="molecule type" value="Genomic_DNA"/>
</dbReference>